<evidence type="ECO:0000259" key="1">
    <source>
        <dbReference type="SMART" id="SM00409"/>
    </source>
</evidence>
<dbReference type="InterPro" id="IPR003599">
    <property type="entry name" value="Ig_sub"/>
</dbReference>
<dbReference type="Gene3D" id="2.60.40.10">
    <property type="entry name" value="Immunoglobulins"/>
    <property type="match status" value="2"/>
</dbReference>
<protein>
    <recommendedName>
        <fullName evidence="1">Immunoglobulin domain-containing protein</fullName>
    </recommendedName>
</protein>
<dbReference type="SUPFAM" id="SSF48726">
    <property type="entry name" value="Immunoglobulin"/>
    <property type="match status" value="2"/>
</dbReference>
<feature type="domain" description="Immunoglobulin" evidence="1">
    <location>
        <begin position="34"/>
        <end position="110"/>
    </location>
</feature>
<dbReference type="EMBL" id="JAKMXF010000066">
    <property type="protein sequence ID" value="KAI6659195.1"/>
    <property type="molecule type" value="Genomic_DNA"/>
</dbReference>
<keyword evidence="3" id="KW-1185">Reference proteome</keyword>
<accession>A0AAV7KEA9</accession>
<proteinExistence type="predicted"/>
<dbReference type="InterPro" id="IPR013783">
    <property type="entry name" value="Ig-like_fold"/>
</dbReference>
<dbReference type="PANTHER" id="PTHR46013:SF7">
    <property type="entry name" value="IG-LIKE DOMAIN-CONTAINING PROTEIN"/>
    <property type="match status" value="1"/>
</dbReference>
<evidence type="ECO:0000313" key="3">
    <source>
        <dbReference type="Proteomes" id="UP001165289"/>
    </source>
</evidence>
<dbReference type="InterPro" id="IPR036179">
    <property type="entry name" value="Ig-like_dom_sf"/>
</dbReference>
<gene>
    <name evidence="2" type="ORF">LOD99_14869</name>
</gene>
<dbReference type="PANTHER" id="PTHR46013">
    <property type="entry name" value="VASCULAR CELL ADHESION MOLECULE 1"/>
    <property type="match status" value="1"/>
</dbReference>
<reference evidence="2 3" key="1">
    <citation type="journal article" date="2023" name="BMC Biol.">
        <title>The compact genome of the sponge Oopsacas minuta (Hexactinellida) is lacking key metazoan core genes.</title>
        <authorList>
            <person name="Santini S."/>
            <person name="Schenkelaars Q."/>
            <person name="Jourda C."/>
            <person name="Duchesne M."/>
            <person name="Belahbib H."/>
            <person name="Rocher C."/>
            <person name="Selva M."/>
            <person name="Riesgo A."/>
            <person name="Vervoort M."/>
            <person name="Leys S.P."/>
            <person name="Kodjabachian L."/>
            <person name="Le Bivic A."/>
            <person name="Borchiellini C."/>
            <person name="Claverie J.M."/>
            <person name="Renard E."/>
        </authorList>
    </citation>
    <scope>NUCLEOTIDE SEQUENCE [LARGE SCALE GENOMIC DNA]</scope>
    <source>
        <strain evidence="2">SPO-2</strain>
    </source>
</reference>
<comment type="caution">
    <text evidence="2">The sequence shown here is derived from an EMBL/GenBank/DDBJ whole genome shotgun (WGS) entry which is preliminary data.</text>
</comment>
<dbReference type="AlphaFoldDB" id="A0AAV7KEA9"/>
<name>A0AAV7KEA9_9METZ</name>
<feature type="domain" description="Immunoglobulin" evidence="1">
    <location>
        <begin position="127"/>
        <end position="201"/>
    </location>
</feature>
<dbReference type="Proteomes" id="UP001165289">
    <property type="component" value="Unassembled WGS sequence"/>
</dbReference>
<organism evidence="2 3">
    <name type="scientific">Oopsacas minuta</name>
    <dbReference type="NCBI Taxonomy" id="111878"/>
    <lineage>
        <taxon>Eukaryota</taxon>
        <taxon>Metazoa</taxon>
        <taxon>Porifera</taxon>
        <taxon>Hexactinellida</taxon>
        <taxon>Hexasterophora</taxon>
        <taxon>Lyssacinosida</taxon>
        <taxon>Leucopsacidae</taxon>
        <taxon>Oopsacas</taxon>
    </lineage>
</organism>
<sequence length="201" mass="22928">MSTDYFSDASENYNNNSNCSFVKKCKKCTIISEPGDVTTKVGNFIKLSTIITSPNPSYQWYDGSGRPIPNKTQSTLFIGPVKEEDFGFYKLEIIDRTTGEKKYTSWVEVKKCEQTFYPTKPRVTVTPRGGLFRRGDTVRLYGSFENAVYYQWYKDGHMIEGCTNTNLSIRSCNSSSSGRYVLMAWNTFGTETTQEVDVMIR</sequence>
<dbReference type="SMART" id="SM00409">
    <property type="entry name" value="IG"/>
    <property type="match status" value="2"/>
</dbReference>
<evidence type="ECO:0000313" key="2">
    <source>
        <dbReference type="EMBL" id="KAI6659195.1"/>
    </source>
</evidence>